<dbReference type="CDD" id="cd05233">
    <property type="entry name" value="SDR_c"/>
    <property type="match status" value="1"/>
</dbReference>
<dbReference type="InterPro" id="IPR020904">
    <property type="entry name" value="Sc_DH/Rdtase_CS"/>
</dbReference>
<dbReference type="PROSITE" id="PS00061">
    <property type="entry name" value="ADH_SHORT"/>
    <property type="match status" value="1"/>
</dbReference>
<sequence>MSGRGRMEDLVVVVTGAAGGMGDSHCGRLAAEGARVLALDLDAPDTTARLAETTGAINAEGGRAVWRTADIRDVAALRTAVTDGLADLRDDPHAPPRVDVVVVNAGVYDAPGPVWEVDDEVWHRSLDINLTGAWNTVRATERHLADGASVVMVSSTAGLKGIRGAGQYVAAKHGLVGLARTLAMELAPRSIRVNTVHPGSVATPMILNDRIYRRLRPDLENPTREDAAEALAARNLMPVPWVEPRDVSDTVLFLASPESRYITGQQLAVDAGLTTA</sequence>
<dbReference type="PANTHER" id="PTHR24321">
    <property type="entry name" value="DEHYDROGENASES, SHORT CHAIN"/>
    <property type="match status" value="1"/>
</dbReference>
<evidence type="ECO:0000259" key="4">
    <source>
        <dbReference type="SMART" id="SM00822"/>
    </source>
</evidence>
<accession>A0AAE4TZJ1</accession>
<evidence type="ECO:0000256" key="1">
    <source>
        <dbReference type="ARBA" id="ARBA00006484"/>
    </source>
</evidence>
<dbReference type="SUPFAM" id="SSF51735">
    <property type="entry name" value="NAD(P)-binding Rossmann-fold domains"/>
    <property type="match status" value="1"/>
</dbReference>
<dbReference type="PANTHER" id="PTHR24321:SF8">
    <property type="entry name" value="ESTRADIOL 17-BETA-DEHYDROGENASE 8-RELATED"/>
    <property type="match status" value="1"/>
</dbReference>
<proteinExistence type="inferred from homology"/>
<name>A0AAE4TZJ1_9ACTN</name>
<dbReference type="FunFam" id="3.40.50.720:FF:000084">
    <property type="entry name" value="Short-chain dehydrogenase reductase"/>
    <property type="match status" value="1"/>
</dbReference>
<dbReference type="PRINTS" id="PR00081">
    <property type="entry name" value="GDHRDH"/>
</dbReference>
<dbReference type="Pfam" id="PF13561">
    <property type="entry name" value="adh_short_C2"/>
    <property type="match status" value="1"/>
</dbReference>
<dbReference type="GO" id="GO:0016491">
    <property type="term" value="F:oxidoreductase activity"/>
    <property type="evidence" value="ECO:0007669"/>
    <property type="project" value="UniProtKB-KW"/>
</dbReference>
<feature type="domain" description="Ketoreductase" evidence="4">
    <location>
        <begin position="10"/>
        <end position="190"/>
    </location>
</feature>
<dbReference type="EMBL" id="JAWLKJ010000002">
    <property type="protein sequence ID" value="MDV6299460.1"/>
    <property type="molecule type" value="Genomic_DNA"/>
</dbReference>
<reference evidence="5" key="1">
    <citation type="submission" date="2023-10" db="EMBL/GenBank/DDBJ databases">
        <title>Development of a sustainable strategy for remediation of hydrocarbon-contaminated territories based on the waste exchange concept.</title>
        <authorList>
            <person name="Krivoruchko A."/>
        </authorList>
    </citation>
    <scope>NUCLEOTIDE SEQUENCE</scope>
    <source>
        <strain evidence="5">IEGM 1175</strain>
    </source>
</reference>
<dbReference type="Proteomes" id="UP001185873">
    <property type="component" value="Unassembled WGS sequence"/>
</dbReference>
<evidence type="ECO:0000313" key="5">
    <source>
        <dbReference type="EMBL" id="MDV6299460.1"/>
    </source>
</evidence>
<evidence type="ECO:0000313" key="6">
    <source>
        <dbReference type="Proteomes" id="UP001185873"/>
    </source>
</evidence>
<dbReference type="InterPro" id="IPR057326">
    <property type="entry name" value="KR_dom"/>
</dbReference>
<keyword evidence="3" id="KW-0520">NAD</keyword>
<dbReference type="Gene3D" id="3.40.50.720">
    <property type="entry name" value="NAD(P)-binding Rossmann-like Domain"/>
    <property type="match status" value="1"/>
</dbReference>
<protein>
    <submittedName>
        <fullName evidence="5">SDR family oxidoreductase</fullName>
    </submittedName>
</protein>
<gene>
    <name evidence="5" type="ORF">R3P82_10080</name>
</gene>
<dbReference type="InterPro" id="IPR002347">
    <property type="entry name" value="SDR_fam"/>
</dbReference>
<dbReference type="AlphaFoldDB" id="A0AAE4TZJ1"/>
<comment type="caution">
    <text evidence="5">The sequence shown here is derived from an EMBL/GenBank/DDBJ whole genome shotgun (WGS) entry which is preliminary data.</text>
</comment>
<dbReference type="SMART" id="SM00822">
    <property type="entry name" value="PKS_KR"/>
    <property type="match status" value="1"/>
</dbReference>
<dbReference type="RefSeq" id="WP_317470034.1">
    <property type="nucleotide sequence ID" value="NZ_JAWLKJ010000002.1"/>
</dbReference>
<keyword evidence="2" id="KW-0560">Oxidoreductase</keyword>
<comment type="similarity">
    <text evidence="1">Belongs to the short-chain dehydrogenases/reductases (SDR) family.</text>
</comment>
<evidence type="ECO:0000256" key="3">
    <source>
        <dbReference type="ARBA" id="ARBA00023027"/>
    </source>
</evidence>
<evidence type="ECO:0000256" key="2">
    <source>
        <dbReference type="ARBA" id="ARBA00023002"/>
    </source>
</evidence>
<dbReference type="PRINTS" id="PR00080">
    <property type="entry name" value="SDRFAMILY"/>
</dbReference>
<organism evidence="5 6">
    <name type="scientific">Dietzia maris</name>
    <dbReference type="NCBI Taxonomy" id="37915"/>
    <lineage>
        <taxon>Bacteria</taxon>
        <taxon>Bacillati</taxon>
        <taxon>Actinomycetota</taxon>
        <taxon>Actinomycetes</taxon>
        <taxon>Mycobacteriales</taxon>
        <taxon>Dietziaceae</taxon>
        <taxon>Dietzia</taxon>
    </lineage>
</organism>
<dbReference type="InterPro" id="IPR036291">
    <property type="entry name" value="NAD(P)-bd_dom_sf"/>
</dbReference>